<dbReference type="KEGG" id="aaf:AURANDRAFT_72277"/>
<protein>
    <submittedName>
        <fullName evidence="2">Uncharacterized protein</fullName>
    </submittedName>
</protein>
<feature type="compositionally biased region" description="Basic residues" evidence="1">
    <location>
        <begin position="860"/>
        <end position="869"/>
    </location>
</feature>
<reference evidence="2 3" key="1">
    <citation type="journal article" date="2011" name="Proc. Natl. Acad. Sci. U.S.A.">
        <title>Niche of harmful alga Aureococcus anophagefferens revealed through ecogenomics.</title>
        <authorList>
            <person name="Gobler C.J."/>
            <person name="Berry D.L."/>
            <person name="Dyhrman S.T."/>
            <person name="Wilhelm S.W."/>
            <person name="Salamov A."/>
            <person name="Lobanov A.V."/>
            <person name="Zhang Y."/>
            <person name="Collier J.L."/>
            <person name="Wurch L.L."/>
            <person name="Kustka A.B."/>
            <person name="Dill B.D."/>
            <person name="Shah M."/>
            <person name="VerBerkmoes N.C."/>
            <person name="Kuo A."/>
            <person name="Terry A."/>
            <person name="Pangilinan J."/>
            <person name="Lindquist E.A."/>
            <person name="Lucas S."/>
            <person name="Paulsen I.T."/>
            <person name="Hattenrath-Lehmann T.K."/>
            <person name="Talmage S.C."/>
            <person name="Walker E.A."/>
            <person name="Koch F."/>
            <person name="Burson A.M."/>
            <person name="Marcoval M.A."/>
            <person name="Tang Y.Z."/>
            <person name="Lecleir G.R."/>
            <person name="Coyne K.J."/>
            <person name="Berg G.M."/>
            <person name="Bertrand E.M."/>
            <person name="Saito M.A."/>
            <person name="Gladyshev V.N."/>
            <person name="Grigoriev I.V."/>
        </authorList>
    </citation>
    <scope>NUCLEOTIDE SEQUENCE [LARGE SCALE GENOMIC DNA]</scope>
    <source>
        <strain evidence="3">CCMP 1984</strain>
    </source>
</reference>
<evidence type="ECO:0000313" key="2">
    <source>
        <dbReference type="EMBL" id="EGB05155.1"/>
    </source>
</evidence>
<evidence type="ECO:0000256" key="1">
    <source>
        <dbReference type="SAM" id="MobiDB-lite"/>
    </source>
</evidence>
<dbReference type="InParanoid" id="F0YI22"/>
<gene>
    <name evidence="2" type="ORF">AURANDRAFT_72277</name>
</gene>
<feature type="region of interest" description="Disordered" evidence="1">
    <location>
        <begin position="1"/>
        <end position="22"/>
    </location>
</feature>
<sequence>MDPSPSDADLVPDPSSGSGRRVAVLEKRPLATKECDQRGGPVMPRRMKHVSIPSRTQGLFASLSGCSDRGFLHRPPVTVEMVVRRICIRGVLTPALITCVEVGNEVTLGGKEKWSHKAGCSLSYQPFENHRAKAATKKASHIDTSPRCPCSKCTTETANGGTKDERASAKRCSSATESQPPETDAITISPPTTPQSFRSDVTKRLSIAHQFCFAPVTSRLLVKTPSLFCLGAANPVTPNRKPTDHARANAITVQGHGLRERLEAHVLAVGVPVAVGEVRVDDAHAEQRREDAVPPALRVPGQLEREGVAALAQVVVAVDGPGAGVVVVDAERLRDVLRDDRVAARAVVLDAALRVRRARRRRAGREDEALALARGLARALGLAHVEPHERGDVDAVDARRQRRRVAAVHRVAVEAHEVLHREARVGGLDDAHEVVAVDLHARDRRRERAERGVAQHDVGLAAPSRREAEDRARALGVVLVVELGPLRVPALDELDLHQDARLDVAHAHDLGADALGLARDLLHVGHAVVRLGVESLPRRHRLVDALVDAGRDRVGPRVVDGAHELAHRHPRVGGAVVLRVVAEAQRAQDLLEPAVRHPEPPEVRARVDGVGRRVLLPVGGARARDVLQRHGHDVAEELEQLGAVRLLAALAHVVARGRDDAAEHAHGEEPLEVGPGRTVVAEVVAPVHARAPAPVAAPRRGQAVGHGGPDDLAERLVRDVDAAGHALRLGAGLLVDDVLVDVRLLRVLVRVDGLGLVGVRRRGEPRKHARDDLGPHRRPFHVPVDLPALLLAVPGRHVLDELARELLVAPARPEGLAKGRIQSGLVGDDFDRIADGELTLHRRLARHPCRFEQTQVVRASTRRRRGRRSRSVDRRRLG</sequence>
<feature type="compositionally biased region" description="Polar residues" evidence="1">
    <location>
        <begin position="171"/>
        <end position="181"/>
    </location>
</feature>
<proteinExistence type="predicted"/>
<dbReference type="AlphaFoldDB" id="F0YI22"/>
<accession>F0YI22</accession>
<dbReference type="GeneID" id="20228632"/>
<dbReference type="RefSeq" id="XP_009040057.1">
    <property type="nucleotide sequence ID" value="XM_009041809.1"/>
</dbReference>
<feature type="region of interest" description="Disordered" evidence="1">
    <location>
        <begin position="156"/>
        <end position="197"/>
    </location>
</feature>
<evidence type="ECO:0000313" key="3">
    <source>
        <dbReference type="Proteomes" id="UP000002729"/>
    </source>
</evidence>
<keyword evidence="3" id="KW-1185">Reference proteome</keyword>
<dbReference type="EMBL" id="GL833143">
    <property type="protein sequence ID" value="EGB05155.1"/>
    <property type="molecule type" value="Genomic_DNA"/>
</dbReference>
<name>F0YI22_AURAN</name>
<dbReference type="Proteomes" id="UP000002729">
    <property type="component" value="Unassembled WGS sequence"/>
</dbReference>
<feature type="region of interest" description="Disordered" evidence="1">
    <location>
        <begin position="857"/>
        <end position="878"/>
    </location>
</feature>
<organism evidence="3">
    <name type="scientific">Aureococcus anophagefferens</name>
    <name type="common">Harmful bloom alga</name>
    <dbReference type="NCBI Taxonomy" id="44056"/>
    <lineage>
        <taxon>Eukaryota</taxon>
        <taxon>Sar</taxon>
        <taxon>Stramenopiles</taxon>
        <taxon>Ochrophyta</taxon>
        <taxon>Pelagophyceae</taxon>
        <taxon>Pelagomonadales</taxon>
        <taxon>Pelagomonadaceae</taxon>
        <taxon>Aureococcus</taxon>
    </lineage>
</organism>